<dbReference type="NCBIfam" id="TIGR03544">
    <property type="entry name" value="DivI1A_domain"/>
    <property type="match status" value="1"/>
</dbReference>
<evidence type="ECO:0000313" key="3">
    <source>
        <dbReference type="Proteomes" id="UP000535437"/>
    </source>
</evidence>
<reference evidence="2 3" key="1">
    <citation type="submission" date="2020-07" db="EMBL/GenBank/DDBJ databases">
        <title>Sequencing the genomes of 1000 actinobacteria strains.</title>
        <authorList>
            <person name="Klenk H.-P."/>
        </authorList>
    </citation>
    <scope>NUCLEOTIDE SEQUENCE [LARGE SCALE GENOMIC DNA]</scope>
    <source>
        <strain evidence="2 3">DSM 15475</strain>
    </source>
</reference>
<dbReference type="EMBL" id="JACCFY010000001">
    <property type="protein sequence ID" value="NYJ78872.1"/>
    <property type="molecule type" value="Genomic_DNA"/>
</dbReference>
<keyword evidence="3" id="KW-1185">Reference proteome</keyword>
<accession>A0A7Z0GMT0</accession>
<name>A0A7Z0GMT0_9MICC</name>
<protein>
    <submittedName>
        <fullName evidence="2">DivIVA domain-containing protein</fullName>
    </submittedName>
</protein>
<dbReference type="InterPro" id="IPR019933">
    <property type="entry name" value="DivIVA_domain"/>
</dbReference>
<dbReference type="RefSeq" id="WP_179542163.1">
    <property type="nucleotide sequence ID" value="NZ_BAAALL010000001.1"/>
</dbReference>
<evidence type="ECO:0000313" key="2">
    <source>
        <dbReference type="EMBL" id="NYJ78872.1"/>
    </source>
</evidence>
<dbReference type="Proteomes" id="UP000535437">
    <property type="component" value="Unassembled WGS sequence"/>
</dbReference>
<evidence type="ECO:0000256" key="1">
    <source>
        <dbReference type="SAM" id="MobiDB-lite"/>
    </source>
</evidence>
<sequence length="101" mass="10796">MIWLYLLAVALLGVVVVLLVGRAEGAEPPAEETTADEVAELLAERAAAPLTAADLRGIRLQPALRGYRMEQVDRLLDALADQLETPRNPDQPSGRKGPGQG</sequence>
<organism evidence="2 3">
    <name type="scientific">Nesterenkonia xinjiangensis</name>
    <dbReference type="NCBI Taxonomy" id="225327"/>
    <lineage>
        <taxon>Bacteria</taxon>
        <taxon>Bacillati</taxon>
        <taxon>Actinomycetota</taxon>
        <taxon>Actinomycetes</taxon>
        <taxon>Micrococcales</taxon>
        <taxon>Micrococcaceae</taxon>
        <taxon>Nesterenkonia</taxon>
    </lineage>
</organism>
<dbReference type="AlphaFoldDB" id="A0A7Z0GMT0"/>
<feature type="region of interest" description="Disordered" evidence="1">
    <location>
        <begin position="78"/>
        <end position="101"/>
    </location>
</feature>
<gene>
    <name evidence="2" type="ORF">HNR09_002283</name>
</gene>
<dbReference type="Gene3D" id="6.10.250.660">
    <property type="match status" value="1"/>
</dbReference>
<comment type="caution">
    <text evidence="2">The sequence shown here is derived from an EMBL/GenBank/DDBJ whole genome shotgun (WGS) entry which is preliminary data.</text>
</comment>
<proteinExistence type="predicted"/>